<gene>
    <name evidence="1" type="ORF">T4E_2249</name>
</gene>
<dbReference type="Proteomes" id="UP000054815">
    <property type="component" value="Unassembled WGS sequence"/>
</dbReference>
<protein>
    <submittedName>
        <fullName evidence="1">Uncharacterized protein</fullName>
    </submittedName>
</protein>
<dbReference type="AlphaFoldDB" id="A0A0V0XVS4"/>
<proteinExistence type="predicted"/>
<accession>A0A0V0XVS4</accession>
<comment type="caution">
    <text evidence="1">The sequence shown here is derived from an EMBL/GenBank/DDBJ whole genome shotgun (WGS) entry which is preliminary data.</text>
</comment>
<name>A0A0V0XVS4_TRIPS</name>
<sequence length="382" mass="43376">MVVGEVEKRFSRGYQTNFSHSRPESVELFGGPVLLRRQNATQNKENSNEREIVFRQLGEKDHSKPVTMKRKASTTAAHSGCDFQFLQMDDFLHSEGVGESGGFLNSRPLAYDSASSSSSSFYSDITQSTSNSTKSKRLRCLENFDQENKTKQNAVDENNMYPFTKPEISRQKMRNVLPTTAESGSCKSDTSMLRDALKDINIRNGKLLIKKETIDSNIIMEKRTRNTSNCLLAEPTEENYTSKQLTSRKDVENVLSSVVERPLSSLQSMLCEGRRLNRKKEENYGSVAEIAEILEEFEELVRIPSSNVSNKSAKKKKRLAENLDNVCSKADRRKRTSKFDENIERTSMMDITNRQTEENSDSELYSLLHSLIGKISQAELNE</sequence>
<reference evidence="1 2" key="1">
    <citation type="submission" date="2015-01" db="EMBL/GenBank/DDBJ databases">
        <title>Evolution of Trichinella species and genotypes.</title>
        <authorList>
            <person name="Korhonen P.K."/>
            <person name="Edoardo P."/>
            <person name="Giuseppe L.R."/>
            <person name="Gasser R.B."/>
        </authorList>
    </citation>
    <scope>NUCLEOTIDE SEQUENCE [LARGE SCALE GENOMIC DNA]</scope>
    <source>
        <strain evidence="1">ISS141</strain>
    </source>
</reference>
<organism evidence="1 2">
    <name type="scientific">Trichinella pseudospiralis</name>
    <name type="common">Parasitic roundworm</name>
    <dbReference type="NCBI Taxonomy" id="6337"/>
    <lineage>
        <taxon>Eukaryota</taxon>
        <taxon>Metazoa</taxon>
        <taxon>Ecdysozoa</taxon>
        <taxon>Nematoda</taxon>
        <taxon>Enoplea</taxon>
        <taxon>Dorylaimia</taxon>
        <taxon>Trichinellida</taxon>
        <taxon>Trichinellidae</taxon>
        <taxon>Trichinella</taxon>
    </lineage>
</organism>
<evidence type="ECO:0000313" key="1">
    <source>
        <dbReference type="EMBL" id="KRX92011.1"/>
    </source>
</evidence>
<dbReference type="EMBL" id="JYDU01000121">
    <property type="protein sequence ID" value="KRX92011.1"/>
    <property type="molecule type" value="Genomic_DNA"/>
</dbReference>
<evidence type="ECO:0000313" key="2">
    <source>
        <dbReference type="Proteomes" id="UP000054815"/>
    </source>
</evidence>